<organism evidence="14 15">
    <name type="scientific">Trichostrongylus colubriformis</name>
    <name type="common">Black scour worm</name>
    <dbReference type="NCBI Taxonomy" id="6319"/>
    <lineage>
        <taxon>Eukaryota</taxon>
        <taxon>Metazoa</taxon>
        <taxon>Ecdysozoa</taxon>
        <taxon>Nematoda</taxon>
        <taxon>Chromadorea</taxon>
        <taxon>Rhabditida</taxon>
        <taxon>Rhabditina</taxon>
        <taxon>Rhabditomorpha</taxon>
        <taxon>Strongyloidea</taxon>
        <taxon>Trichostrongylidae</taxon>
        <taxon>Trichostrongylus</taxon>
    </lineage>
</organism>
<dbReference type="CDD" id="cd03249">
    <property type="entry name" value="ABC_MTABC3_MDL1_MDL2"/>
    <property type="match status" value="1"/>
</dbReference>
<dbReference type="FunFam" id="3.40.50.300:FF:000240">
    <property type="entry name" value="ABC transporter B family member 20"/>
    <property type="match status" value="1"/>
</dbReference>
<dbReference type="Pfam" id="PF00664">
    <property type="entry name" value="ABC_membrane"/>
    <property type="match status" value="1"/>
</dbReference>
<dbReference type="GO" id="GO:0016020">
    <property type="term" value="C:membrane"/>
    <property type="evidence" value="ECO:0007669"/>
    <property type="project" value="UniProtKB-SubCell"/>
</dbReference>
<evidence type="ECO:0000313" key="14">
    <source>
        <dbReference type="EMBL" id="KAK5983131.1"/>
    </source>
</evidence>
<dbReference type="InterPro" id="IPR011527">
    <property type="entry name" value="ABC1_TM_dom"/>
</dbReference>
<feature type="domain" description="ABC transmembrane type-1" evidence="13">
    <location>
        <begin position="439"/>
        <end position="567"/>
    </location>
</feature>
<dbReference type="InterPro" id="IPR027417">
    <property type="entry name" value="P-loop_NTPase"/>
</dbReference>
<evidence type="ECO:0000256" key="10">
    <source>
        <dbReference type="ARBA" id="ARBA00023180"/>
    </source>
</evidence>
<gene>
    <name evidence="14" type="ORF">GCK32_010887</name>
</gene>
<dbReference type="Pfam" id="PF00005">
    <property type="entry name" value="ABC_tran"/>
    <property type="match status" value="1"/>
</dbReference>
<comment type="similarity">
    <text evidence="2">Belongs to the ABC transporter superfamily. ABCB family. Multidrug resistance exporter (TC 3.A.1.201) subfamily.</text>
</comment>
<dbReference type="InterPro" id="IPR003593">
    <property type="entry name" value="AAA+_ATPase"/>
</dbReference>
<dbReference type="GO" id="GO:0005524">
    <property type="term" value="F:ATP binding"/>
    <property type="evidence" value="ECO:0007669"/>
    <property type="project" value="UniProtKB-KW"/>
</dbReference>
<feature type="transmembrane region" description="Helical" evidence="11">
    <location>
        <begin position="449"/>
        <end position="470"/>
    </location>
</feature>
<keyword evidence="3" id="KW-0813">Transport</keyword>
<keyword evidence="15" id="KW-1185">Reference proteome</keyword>
<evidence type="ECO:0000256" key="2">
    <source>
        <dbReference type="ARBA" id="ARBA00007577"/>
    </source>
</evidence>
<evidence type="ECO:0000313" key="15">
    <source>
        <dbReference type="Proteomes" id="UP001331761"/>
    </source>
</evidence>
<evidence type="ECO:0000256" key="9">
    <source>
        <dbReference type="ARBA" id="ARBA00023136"/>
    </source>
</evidence>
<evidence type="ECO:0000256" key="11">
    <source>
        <dbReference type="SAM" id="Phobius"/>
    </source>
</evidence>
<feature type="transmembrane region" description="Helical" evidence="11">
    <location>
        <begin position="477"/>
        <end position="494"/>
    </location>
</feature>
<evidence type="ECO:0000256" key="7">
    <source>
        <dbReference type="ARBA" id="ARBA00022840"/>
    </source>
</evidence>
<dbReference type="Gene3D" id="3.40.50.300">
    <property type="entry name" value="P-loop containing nucleotide triphosphate hydrolases"/>
    <property type="match status" value="1"/>
</dbReference>
<dbReference type="InterPro" id="IPR039421">
    <property type="entry name" value="Type_1_exporter"/>
</dbReference>
<dbReference type="PANTHER" id="PTHR43394:SF1">
    <property type="entry name" value="ATP-BINDING CASSETTE SUB-FAMILY B MEMBER 10, MITOCHONDRIAL"/>
    <property type="match status" value="1"/>
</dbReference>
<dbReference type="InterPro" id="IPR003439">
    <property type="entry name" value="ABC_transporter-like_ATP-bd"/>
</dbReference>
<evidence type="ECO:0000256" key="4">
    <source>
        <dbReference type="ARBA" id="ARBA00022692"/>
    </source>
</evidence>
<dbReference type="PROSITE" id="PS50893">
    <property type="entry name" value="ABC_TRANSPORTER_2"/>
    <property type="match status" value="1"/>
</dbReference>
<evidence type="ECO:0000256" key="8">
    <source>
        <dbReference type="ARBA" id="ARBA00022989"/>
    </source>
</evidence>
<dbReference type="Proteomes" id="UP001331761">
    <property type="component" value="Unassembled WGS sequence"/>
</dbReference>
<dbReference type="PROSITE" id="PS00211">
    <property type="entry name" value="ABC_TRANSPORTER_1"/>
    <property type="match status" value="1"/>
</dbReference>
<comment type="caution">
    <text evidence="14">The sequence shown here is derived from an EMBL/GenBank/DDBJ whole genome shotgun (WGS) entry which is preliminary data.</text>
</comment>
<dbReference type="InterPro" id="IPR017871">
    <property type="entry name" value="ABC_transporter-like_CS"/>
</dbReference>
<proteinExistence type="inferred from homology"/>
<dbReference type="EMBL" id="WIXE01004332">
    <property type="protein sequence ID" value="KAK5983131.1"/>
    <property type="molecule type" value="Genomic_DNA"/>
</dbReference>
<keyword evidence="10" id="KW-0325">Glycoprotein</keyword>
<dbReference type="Gene3D" id="1.20.1560.10">
    <property type="entry name" value="ABC transporter type 1, transmembrane domain"/>
    <property type="match status" value="1"/>
</dbReference>
<dbReference type="InterPro" id="IPR036640">
    <property type="entry name" value="ABC1_TM_sf"/>
</dbReference>
<keyword evidence="4 11" id="KW-0812">Transmembrane</keyword>
<comment type="subcellular location">
    <subcellularLocation>
        <location evidence="1">Membrane</location>
        <topology evidence="1">Multi-pass membrane protein</topology>
    </subcellularLocation>
</comment>
<dbReference type="GO" id="GO:0016887">
    <property type="term" value="F:ATP hydrolysis activity"/>
    <property type="evidence" value="ECO:0007669"/>
    <property type="project" value="InterPro"/>
</dbReference>
<dbReference type="GO" id="GO:0015421">
    <property type="term" value="F:ABC-type oligopeptide transporter activity"/>
    <property type="evidence" value="ECO:0007669"/>
    <property type="project" value="TreeGrafter"/>
</dbReference>
<protein>
    <submittedName>
        <fullName evidence="14">Uncharacterized protein</fullName>
    </submittedName>
</protein>
<reference evidence="14 15" key="1">
    <citation type="submission" date="2019-10" db="EMBL/GenBank/DDBJ databases">
        <title>Assembly and Annotation for the nematode Trichostrongylus colubriformis.</title>
        <authorList>
            <person name="Martin J."/>
        </authorList>
    </citation>
    <scope>NUCLEOTIDE SEQUENCE [LARGE SCALE GENOMIC DNA]</scope>
    <source>
        <strain evidence="14">G859</strain>
        <tissue evidence="14">Whole worm</tissue>
    </source>
</reference>
<keyword evidence="5" id="KW-0677">Repeat</keyword>
<keyword evidence="7" id="KW-0067">ATP-binding</keyword>
<evidence type="ECO:0000256" key="5">
    <source>
        <dbReference type="ARBA" id="ARBA00022737"/>
    </source>
</evidence>
<feature type="domain" description="ABC transporter" evidence="12">
    <location>
        <begin position="71"/>
        <end position="307"/>
    </location>
</feature>
<dbReference type="PROSITE" id="PS50929">
    <property type="entry name" value="ABC_TM1F"/>
    <property type="match status" value="1"/>
</dbReference>
<evidence type="ECO:0000256" key="1">
    <source>
        <dbReference type="ARBA" id="ARBA00004141"/>
    </source>
</evidence>
<dbReference type="PANTHER" id="PTHR43394">
    <property type="entry name" value="ATP-DEPENDENT PERMEASE MDL1, MITOCHONDRIAL"/>
    <property type="match status" value="1"/>
</dbReference>
<dbReference type="SMART" id="SM00382">
    <property type="entry name" value="AAA"/>
    <property type="match status" value="1"/>
</dbReference>
<dbReference type="SUPFAM" id="SSF90123">
    <property type="entry name" value="ABC transporter transmembrane region"/>
    <property type="match status" value="1"/>
</dbReference>
<sequence length="567" mass="63436">MLNMCVRSISIGFHINGMTAARQSASQLRAILDESPKIERDYGFCGDNPHKGLPPPKYRRQSMKYMGKGAIHFRDIHFSYPSRPDVEVLKGITFHVEAGEKVALVGASGSGKSTLTALLLRFYDPDSGSILLDGANLKTLCPDDLRGMCSLVSQEPVLFDGTISDNIRYGRLDATQQEINDAARKVGAWQFISSLPDGMRTRVGDRGLQLSGGQKQRVAIARAVIRKPTVMLFDEATSALDNLHEEEVQHAIDLASEGLTTITIAHRLSAVKNCDRIIVMDEGRIIEEGAPDELLAKEDGRFRRLYNDQRIDLLAHVQPPYKTSLVPAVSLTLGEYYRPQLTPGEHKRSWNRSSLGGQKKKLGKSYSVLSHDLERLPVMSRKRSQRLDYKYSNVGRMDIEIDVMPEYEEVENHLPGKSTNLNAVWKVIASYREGFSLLAGAIPTTIIRALFYLLICFEVASVLEIAIAPAEDRNEQIFIVAAVYTALIIIKTIFEALGRLFIALYGHGFCSCLRSTMFRKIMRHGCAYFDEERNSPGRLLQRIITDSSTLNKIMESKLDVLIPATWQ</sequence>
<evidence type="ECO:0000259" key="13">
    <source>
        <dbReference type="PROSITE" id="PS50929"/>
    </source>
</evidence>
<keyword evidence="9 11" id="KW-0472">Membrane</keyword>
<name>A0AAN8IRC1_TRICO</name>
<dbReference type="SUPFAM" id="SSF52540">
    <property type="entry name" value="P-loop containing nucleoside triphosphate hydrolases"/>
    <property type="match status" value="1"/>
</dbReference>
<keyword evidence="6" id="KW-0547">Nucleotide-binding</keyword>
<evidence type="ECO:0000256" key="6">
    <source>
        <dbReference type="ARBA" id="ARBA00022741"/>
    </source>
</evidence>
<evidence type="ECO:0000259" key="12">
    <source>
        <dbReference type="PROSITE" id="PS50893"/>
    </source>
</evidence>
<evidence type="ECO:0000256" key="3">
    <source>
        <dbReference type="ARBA" id="ARBA00022448"/>
    </source>
</evidence>
<accession>A0AAN8IRC1</accession>
<dbReference type="AlphaFoldDB" id="A0AAN8IRC1"/>
<keyword evidence="8 11" id="KW-1133">Transmembrane helix</keyword>